<dbReference type="AlphaFoldDB" id="A0A1C4BL56"/>
<evidence type="ECO:0000256" key="1">
    <source>
        <dbReference type="SAM" id="SignalP"/>
    </source>
</evidence>
<protein>
    <recommendedName>
        <fullName evidence="4">DUF4468 domain-containing protein</fullName>
    </recommendedName>
</protein>
<keyword evidence="1" id="KW-0732">Signal</keyword>
<reference evidence="2 3" key="1">
    <citation type="submission" date="2016-08" db="EMBL/GenBank/DDBJ databases">
        <authorList>
            <person name="Seilhamer J.J."/>
        </authorList>
    </citation>
    <scope>NUCLEOTIDE SEQUENCE [LARGE SCALE GENOMIC DNA]</scope>
    <source>
        <strain evidence="2 3">A37T2</strain>
    </source>
</reference>
<evidence type="ECO:0000313" key="3">
    <source>
        <dbReference type="Proteomes" id="UP000242818"/>
    </source>
</evidence>
<sequence>MKKLTLLLLVLAPLLVRAQKEAPPVPIPMKNNLVWYEKNDTVPGLSADSIAARAARWLHDSFPEANETLKISSSEYLQGTGSFRVTTSDDGHYYWLKFIIDIVVTPNKYTAQFYQYYEKPVEPGITNDWSKIGYRWWDYCQGKPWSVEDKTLFRGLHTQSLALLESLHHAVADY</sequence>
<gene>
    <name evidence="2" type="ORF">GA0116948_103150</name>
</gene>
<dbReference type="Proteomes" id="UP000242818">
    <property type="component" value="Unassembled WGS sequence"/>
</dbReference>
<feature type="signal peptide" evidence="1">
    <location>
        <begin position="1"/>
        <end position="18"/>
    </location>
</feature>
<proteinExistence type="predicted"/>
<feature type="chain" id="PRO_5008689376" description="DUF4468 domain-containing protein" evidence="1">
    <location>
        <begin position="19"/>
        <end position="174"/>
    </location>
</feature>
<dbReference type="EMBL" id="FMAR01000003">
    <property type="protein sequence ID" value="SCC07553.1"/>
    <property type="molecule type" value="Genomic_DNA"/>
</dbReference>
<keyword evidence="3" id="KW-1185">Reference proteome</keyword>
<dbReference type="OrthoDB" id="798518at2"/>
<dbReference type="Gene3D" id="3.30.530.80">
    <property type="match status" value="1"/>
</dbReference>
<organism evidence="2 3">
    <name type="scientific">Chitinophaga costaii</name>
    <dbReference type="NCBI Taxonomy" id="1335309"/>
    <lineage>
        <taxon>Bacteria</taxon>
        <taxon>Pseudomonadati</taxon>
        <taxon>Bacteroidota</taxon>
        <taxon>Chitinophagia</taxon>
        <taxon>Chitinophagales</taxon>
        <taxon>Chitinophagaceae</taxon>
        <taxon>Chitinophaga</taxon>
    </lineage>
</organism>
<evidence type="ECO:0000313" key="2">
    <source>
        <dbReference type="EMBL" id="SCC07553.1"/>
    </source>
</evidence>
<evidence type="ECO:0008006" key="4">
    <source>
        <dbReference type="Google" id="ProtNLM"/>
    </source>
</evidence>
<accession>A0A1C4BL56</accession>
<dbReference type="RefSeq" id="WP_089710053.1">
    <property type="nucleotide sequence ID" value="NZ_FMAR01000003.1"/>
</dbReference>
<name>A0A1C4BL56_9BACT</name>